<dbReference type="EMBL" id="JARXIC010000021">
    <property type="protein sequence ID" value="MDQ8195272.1"/>
    <property type="molecule type" value="Genomic_DNA"/>
</dbReference>
<dbReference type="RefSeq" id="WP_308985728.1">
    <property type="nucleotide sequence ID" value="NZ_JARXIC010000021.1"/>
</dbReference>
<accession>A0ABU1AKD1</accession>
<dbReference type="Proteomes" id="UP001243717">
    <property type="component" value="Unassembled WGS sequence"/>
</dbReference>
<name>A0ABU1AKD1_9BACT</name>
<gene>
    <name evidence="1" type="ORF">QEH59_12605</name>
</gene>
<evidence type="ECO:0008006" key="3">
    <source>
        <dbReference type="Google" id="ProtNLM"/>
    </source>
</evidence>
<comment type="caution">
    <text evidence="1">The sequence shown here is derived from an EMBL/GenBank/DDBJ whole genome shotgun (WGS) entry which is preliminary data.</text>
</comment>
<protein>
    <recommendedName>
        <fullName evidence="3">Secreted protein</fullName>
    </recommendedName>
</protein>
<sequence length="143" mass="14987">MIRKITAAALLSFFAWNAVFGGAGGLLLCLNKSPELSTELISSKGSDCPPVCVSGSAQGSAEVSSLSNEESCVDFELKAIELPQVRIDKGESAPVLTALQCEVSDASIPNFTLKEIAHIVQAQAPPELMDASVLVAQTVNLRL</sequence>
<organism evidence="1 2">
    <name type="scientific">Thalassobacterium sedimentorum</name>
    <dbReference type="NCBI Taxonomy" id="3041258"/>
    <lineage>
        <taxon>Bacteria</taxon>
        <taxon>Pseudomonadati</taxon>
        <taxon>Verrucomicrobiota</taxon>
        <taxon>Opitutia</taxon>
        <taxon>Puniceicoccales</taxon>
        <taxon>Coraliomargaritaceae</taxon>
        <taxon>Thalassobacterium</taxon>
    </lineage>
</organism>
<reference evidence="1 2" key="1">
    <citation type="submission" date="2023-04" db="EMBL/GenBank/DDBJ databases">
        <title>A novel bacteria isolated from coastal sediment.</title>
        <authorList>
            <person name="Liu X.-J."/>
            <person name="Du Z.-J."/>
        </authorList>
    </citation>
    <scope>NUCLEOTIDE SEQUENCE [LARGE SCALE GENOMIC DNA]</scope>
    <source>
        <strain evidence="1 2">SDUM461004</strain>
    </source>
</reference>
<evidence type="ECO:0000313" key="2">
    <source>
        <dbReference type="Proteomes" id="UP001243717"/>
    </source>
</evidence>
<keyword evidence="2" id="KW-1185">Reference proteome</keyword>
<evidence type="ECO:0000313" key="1">
    <source>
        <dbReference type="EMBL" id="MDQ8195272.1"/>
    </source>
</evidence>
<proteinExistence type="predicted"/>